<evidence type="ECO:0000256" key="2">
    <source>
        <dbReference type="ARBA" id="ARBA00023015"/>
    </source>
</evidence>
<dbReference type="Gene3D" id="6.10.250.2430">
    <property type="match status" value="1"/>
</dbReference>
<protein>
    <recommendedName>
        <fullName evidence="7">Transcriptional activator HAP2</fullName>
    </recommendedName>
</protein>
<dbReference type="EMBL" id="LT598448">
    <property type="protein sequence ID" value="SCU88039.1"/>
    <property type="molecule type" value="Genomic_DNA"/>
</dbReference>
<dbReference type="PROSITE" id="PS51152">
    <property type="entry name" value="NFYA_HAP2_2"/>
    <property type="match status" value="1"/>
</dbReference>
<dbReference type="GO" id="GO:0016602">
    <property type="term" value="C:CCAAT-binding factor complex"/>
    <property type="evidence" value="ECO:0007669"/>
    <property type="project" value="InterPro"/>
</dbReference>
<keyword evidence="6 7" id="KW-0539">Nucleus</keyword>
<comment type="subcellular location">
    <subcellularLocation>
        <location evidence="1 7">Nucleus</location>
    </subcellularLocation>
</comment>
<feature type="region of interest" description="Disordered" evidence="8">
    <location>
        <begin position="25"/>
        <end position="76"/>
    </location>
</feature>
<keyword evidence="5 7" id="KW-0804">Transcription</keyword>
<sequence>MNSAREFSHLGSTLAEYADADDIHKNGLSNVHHGPTETKKTAEPRLADEQDPSNIYLYDKPQIRSEGQDTAEESTANSKLIGQEINAHKAAHNNLETQLHEAEISGVSIKPVENQRLSSEARPEITEDSRLTTAEHALASHPISEIDQVAGTTIGPLNSKSVEPFYVNAKQYYRILKRRYARAKLEENLKISRERRPYLHESRHKHAMRRPRGQGGRFLTAAEIAELKQSEEPPPGLHIQQQDPAASDNRQERKRGAAMAELDSPDHLPAEYNVGAENAQNRSVRHP</sequence>
<evidence type="ECO:0000256" key="8">
    <source>
        <dbReference type="SAM" id="MobiDB-lite"/>
    </source>
</evidence>
<comment type="subunit">
    <text evidence="7">Heterotrimer.</text>
</comment>
<keyword evidence="4" id="KW-0010">Activator</keyword>
<proteinExistence type="inferred from homology"/>
<evidence type="ECO:0000256" key="4">
    <source>
        <dbReference type="ARBA" id="ARBA00023159"/>
    </source>
</evidence>
<dbReference type="PRINTS" id="PR00616">
    <property type="entry name" value="CCAATSUBUNTB"/>
</dbReference>
<dbReference type="SMART" id="SM00521">
    <property type="entry name" value="CBF"/>
    <property type="match status" value="1"/>
</dbReference>
<accession>A0A1G4JCY9</accession>
<comment type="function">
    <text evidence="7">Component of the sequence-specific heterotrimeric transcription factor (NF-Y) which specifically recognizes a 5'-CCAAT-3' box motif found in the promoters of its target genes.</text>
</comment>
<dbReference type="OrthoDB" id="1097733at2759"/>
<dbReference type="PROSITE" id="PS00686">
    <property type="entry name" value="NFYA_HAP2_1"/>
    <property type="match status" value="1"/>
</dbReference>
<evidence type="ECO:0000256" key="7">
    <source>
        <dbReference type="RuleBase" id="RU367155"/>
    </source>
</evidence>
<evidence type="ECO:0000313" key="9">
    <source>
        <dbReference type="EMBL" id="SCU88039.1"/>
    </source>
</evidence>
<dbReference type="PANTHER" id="PTHR12632">
    <property type="entry name" value="TRANSCRIPTION FACTOR NF-Y ALPHA-RELATED"/>
    <property type="match status" value="1"/>
</dbReference>
<keyword evidence="2 7" id="KW-0805">Transcription regulation</keyword>
<evidence type="ECO:0000256" key="6">
    <source>
        <dbReference type="ARBA" id="ARBA00023242"/>
    </source>
</evidence>
<comment type="similarity">
    <text evidence="7">Belongs to the NFYA/HAP2 subunit family.</text>
</comment>
<dbReference type="InterPro" id="IPR001289">
    <property type="entry name" value="NFYA"/>
</dbReference>
<dbReference type="InterPro" id="IPR018362">
    <property type="entry name" value="CCAAT-binding_factor_CS"/>
</dbReference>
<keyword evidence="3 7" id="KW-0238">DNA-binding</keyword>
<dbReference type="Proteomes" id="UP000189911">
    <property type="component" value="Chromosome D"/>
</dbReference>
<keyword evidence="10" id="KW-1185">Reference proteome</keyword>
<organism evidence="9 10">
    <name type="scientific">Lachancea nothofagi CBS 11611</name>
    <dbReference type="NCBI Taxonomy" id="1266666"/>
    <lineage>
        <taxon>Eukaryota</taxon>
        <taxon>Fungi</taxon>
        <taxon>Dikarya</taxon>
        <taxon>Ascomycota</taxon>
        <taxon>Saccharomycotina</taxon>
        <taxon>Saccharomycetes</taxon>
        <taxon>Saccharomycetales</taxon>
        <taxon>Saccharomycetaceae</taxon>
        <taxon>Lachancea</taxon>
    </lineage>
</organism>
<dbReference type="AlphaFoldDB" id="A0A1G4JCY9"/>
<evidence type="ECO:0000256" key="3">
    <source>
        <dbReference type="ARBA" id="ARBA00023125"/>
    </source>
</evidence>
<gene>
    <name evidence="9" type="ORF">LANO_0D00892G</name>
</gene>
<feature type="compositionally biased region" description="Polar residues" evidence="8">
    <location>
        <begin position="278"/>
        <end position="287"/>
    </location>
</feature>
<name>A0A1G4JCY9_9SACH</name>
<dbReference type="GO" id="GO:0003677">
    <property type="term" value="F:DNA binding"/>
    <property type="evidence" value="ECO:0007669"/>
    <property type="project" value="UniProtKB-KW"/>
</dbReference>
<dbReference type="GO" id="GO:0003700">
    <property type="term" value="F:DNA-binding transcription factor activity"/>
    <property type="evidence" value="ECO:0007669"/>
    <property type="project" value="UniProtKB-UniRule"/>
</dbReference>
<feature type="compositionally biased region" description="Basic and acidic residues" evidence="8">
    <location>
        <begin position="34"/>
        <end position="48"/>
    </location>
</feature>
<feature type="region of interest" description="Disordered" evidence="8">
    <location>
        <begin position="197"/>
        <end position="287"/>
    </location>
</feature>
<reference evidence="10" key="1">
    <citation type="submission" date="2016-03" db="EMBL/GenBank/DDBJ databases">
        <authorList>
            <person name="Devillers Hugo."/>
        </authorList>
    </citation>
    <scope>NUCLEOTIDE SEQUENCE [LARGE SCALE GENOMIC DNA]</scope>
</reference>
<evidence type="ECO:0000256" key="5">
    <source>
        <dbReference type="ARBA" id="ARBA00023163"/>
    </source>
</evidence>
<evidence type="ECO:0000256" key="1">
    <source>
        <dbReference type="ARBA" id="ARBA00004123"/>
    </source>
</evidence>
<feature type="compositionally biased region" description="Basic residues" evidence="8">
    <location>
        <begin position="202"/>
        <end position="212"/>
    </location>
</feature>
<dbReference type="Pfam" id="PF02045">
    <property type="entry name" value="CBFB_NFYA"/>
    <property type="match status" value="1"/>
</dbReference>
<evidence type="ECO:0000313" key="10">
    <source>
        <dbReference type="Proteomes" id="UP000189911"/>
    </source>
</evidence>